<dbReference type="RefSeq" id="WP_078758708.1">
    <property type="nucleotide sequence ID" value="NZ_FUXP01000008.1"/>
</dbReference>
<dbReference type="OrthoDB" id="6009143at2"/>
<dbReference type="InterPro" id="IPR009444">
    <property type="entry name" value="Conjugal_tfr_TraD_a-type"/>
</dbReference>
<evidence type="ECO:0000313" key="4">
    <source>
        <dbReference type="Proteomes" id="UP000190061"/>
    </source>
</evidence>
<dbReference type="Pfam" id="PF06412">
    <property type="entry name" value="TraD"/>
    <property type="match status" value="1"/>
</dbReference>
<feature type="region of interest" description="Disordered" evidence="2">
    <location>
        <begin position="79"/>
        <end position="100"/>
    </location>
</feature>
<proteinExistence type="predicted"/>
<feature type="coiled-coil region" evidence="1">
    <location>
        <begin position="4"/>
        <end position="43"/>
    </location>
</feature>
<dbReference type="Proteomes" id="UP000190061">
    <property type="component" value="Unassembled WGS sequence"/>
</dbReference>
<keyword evidence="1" id="KW-0175">Coiled coil</keyword>
<protein>
    <submittedName>
        <fullName evidence="3">Conjugal transfer protein TraD</fullName>
    </submittedName>
</protein>
<reference evidence="3 4" key="1">
    <citation type="submission" date="2017-02" db="EMBL/GenBank/DDBJ databases">
        <authorList>
            <person name="Peterson S.W."/>
        </authorList>
    </citation>
    <scope>NUCLEOTIDE SEQUENCE [LARGE SCALE GENOMIC DNA]</scope>
    <source>
        <strain evidence="3 4">DSM 21749</strain>
    </source>
</reference>
<name>A0A1T4RFE3_9GAMM</name>
<dbReference type="AlphaFoldDB" id="A0A1T4RFE3"/>
<accession>A0A1T4RFE3</accession>
<sequence length="100" mass="11627">MSGTTHYHERIQRATQQLAQLQARQLLAKQRAAAREKQKERRQEAVRRRQVADLVFLAGAEILDDAELVGALLRYQEDRNHPEVREEARSRGAARMDTRH</sequence>
<evidence type="ECO:0000313" key="3">
    <source>
        <dbReference type="EMBL" id="SKA14639.1"/>
    </source>
</evidence>
<evidence type="ECO:0000256" key="1">
    <source>
        <dbReference type="SAM" id="Coils"/>
    </source>
</evidence>
<keyword evidence="4" id="KW-1185">Reference proteome</keyword>
<dbReference type="EMBL" id="FUXP01000008">
    <property type="protein sequence ID" value="SKA14639.1"/>
    <property type="molecule type" value="Genomic_DNA"/>
</dbReference>
<organism evidence="3 4">
    <name type="scientific">Lysobacter spongiicola DSM 21749</name>
    <dbReference type="NCBI Taxonomy" id="1122188"/>
    <lineage>
        <taxon>Bacteria</taxon>
        <taxon>Pseudomonadati</taxon>
        <taxon>Pseudomonadota</taxon>
        <taxon>Gammaproteobacteria</taxon>
        <taxon>Lysobacterales</taxon>
        <taxon>Lysobacteraceae</taxon>
        <taxon>Novilysobacter</taxon>
    </lineage>
</organism>
<evidence type="ECO:0000256" key="2">
    <source>
        <dbReference type="SAM" id="MobiDB-lite"/>
    </source>
</evidence>
<gene>
    <name evidence="3" type="ORF">SAMN02745674_02150</name>
</gene>